<dbReference type="Proteomes" id="UP000001823">
    <property type="component" value="Chromosome"/>
</dbReference>
<feature type="domain" description="Schlafen AlbA-2" evidence="1">
    <location>
        <begin position="14"/>
        <end position="134"/>
    </location>
</feature>
<dbReference type="EMBL" id="CP000246">
    <property type="protein sequence ID" value="ABG82726.1"/>
    <property type="molecule type" value="Genomic_DNA"/>
</dbReference>
<name>A0A0H2YQ75_CLOP1</name>
<dbReference type="AlphaFoldDB" id="A0A0H2YQ75"/>
<dbReference type="HOGENOM" id="CLU_723009_0_0_9"/>
<dbReference type="eggNOG" id="COG2865">
    <property type="taxonomic scope" value="Bacteria"/>
</dbReference>
<keyword evidence="3" id="KW-1185">Reference proteome</keyword>
<organism evidence="2 3">
    <name type="scientific">Clostridium perfringens (strain ATCC 13124 / DSM 756 / JCM 1290 / NCIMB 6125 / NCTC 8237 / Type A)</name>
    <dbReference type="NCBI Taxonomy" id="195103"/>
    <lineage>
        <taxon>Bacteria</taxon>
        <taxon>Bacillati</taxon>
        <taxon>Bacillota</taxon>
        <taxon>Clostridia</taxon>
        <taxon>Eubacteriales</taxon>
        <taxon>Clostridiaceae</taxon>
        <taxon>Clostridium</taxon>
    </lineage>
</organism>
<dbReference type="Gene3D" id="3.30.950.30">
    <property type="entry name" value="Schlafen, AAA domain"/>
    <property type="match status" value="1"/>
</dbReference>
<dbReference type="RefSeq" id="WP_011590285.1">
    <property type="nucleotide sequence ID" value="NC_008261.1"/>
</dbReference>
<dbReference type="PANTHER" id="PTHR30595">
    <property type="entry name" value="GLPR-RELATED TRANSCRIPTIONAL REPRESSOR"/>
    <property type="match status" value="1"/>
</dbReference>
<dbReference type="STRING" id="195103.CPF_0631"/>
<protein>
    <submittedName>
        <fullName evidence="2">AAA domain family protein</fullName>
    </submittedName>
</protein>
<sequence length="377" mass="43830">MNENKLRKLIKKNEYEKLDFKLKIELFTESVKKELAKDICAIANSRGGRGYIIIGVEDKTKKIVGVDADYITEERVQQIVASRIEPPVPISLEECFLDGKRLLVIVIFNSYQKPYQIRENGAFYIRRGSTTDIMRKQELLSEFQKGISFNLETCPIVNSNIDFLNEELVKRYFYLKGIKISKENREFLLSSSNIIHKNNISGKSMCTLGGLLVFSDVNSMYIPHNMIKIRNLLGGEQTFIIRGNILDMMKNMEKKIREIVPNEYPVALIIDTIRNILIYRDYSQYNKIVEVVLGKKELTVYCPGEIVKRYRDGRIGYIKRNMWIYEKIISLDSRDGEMNYNLGGKEVKESFTNKVKVITVNEENITKFIFNKYRTIG</sequence>
<dbReference type="PaxDb" id="195103-CPF_0631"/>
<dbReference type="PANTHER" id="PTHR30595:SF6">
    <property type="entry name" value="SCHLAFEN ALBA-2 DOMAIN-CONTAINING PROTEIN"/>
    <property type="match status" value="1"/>
</dbReference>
<dbReference type="KEGG" id="cpf:CPF_0631"/>
<proteinExistence type="predicted"/>
<evidence type="ECO:0000313" key="2">
    <source>
        <dbReference type="EMBL" id="ABG82726.1"/>
    </source>
</evidence>
<evidence type="ECO:0000259" key="1">
    <source>
        <dbReference type="Pfam" id="PF04326"/>
    </source>
</evidence>
<evidence type="ECO:0000313" key="3">
    <source>
        <dbReference type="Proteomes" id="UP000001823"/>
    </source>
</evidence>
<accession>A0A0H2YQ75</accession>
<dbReference type="InterPro" id="IPR038461">
    <property type="entry name" value="Schlafen_AlbA_2_dom_sf"/>
</dbReference>
<dbReference type="InterPro" id="IPR007421">
    <property type="entry name" value="Schlafen_AlbA_2_dom"/>
</dbReference>
<gene>
    <name evidence="2" type="ordered locus">CPF_0631</name>
</gene>
<reference evidence="2 3" key="1">
    <citation type="journal article" date="2006" name="Genome Res.">
        <title>Skewed genomic variability in strains of the toxigenic bacterial pathogen, Clostridium perfringens.</title>
        <authorList>
            <person name="Myers G.S."/>
            <person name="Rasko D.A."/>
            <person name="Cheung J.K."/>
            <person name="Ravel J."/>
            <person name="Seshadri R."/>
            <person name="Deboy R.T."/>
            <person name="Ren Q."/>
            <person name="Varga J."/>
            <person name="Awad M.M."/>
            <person name="Brinkac L.M."/>
            <person name="Daugherty S.C."/>
            <person name="Haft D.H."/>
            <person name="Dodson R.J."/>
            <person name="Madupu R."/>
            <person name="Nelson W.C."/>
            <person name="Rosovitz M.J."/>
            <person name="Sullivan S.A."/>
            <person name="Khouri H."/>
            <person name="Dimitrov G.I."/>
            <person name="Watkins K.L."/>
            <person name="Mulligan S."/>
            <person name="Benton J."/>
            <person name="Radune D."/>
            <person name="Fisher D.J."/>
            <person name="Atkins H.S."/>
            <person name="Hiscox T."/>
            <person name="Jost B.H."/>
            <person name="Billington S.J."/>
            <person name="Songer J.G."/>
            <person name="McClane B.A."/>
            <person name="Titball R.W."/>
            <person name="Rood J.I."/>
            <person name="Melville S.B."/>
            <person name="Paulsen I.T."/>
        </authorList>
    </citation>
    <scope>NUCLEOTIDE SEQUENCE [LARGE SCALE GENOMIC DNA]</scope>
    <source>
        <strain evidence="3">ATCC 13124 / DSM 756 / JCM 1290 / NCIMB 6125 / NCTC 8237 / S 107 / Type A</strain>
    </source>
</reference>
<dbReference type="Pfam" id="PF04326">
    <property type="entry name" value="SLFN_AlbA_2"/>
    <property type="match status" value="1"/>
</dbReference>